<keyword evidence="2" id="KW-1133">Transmembrane helix</keyword>
<evidence type="ECO:0000313" key="3">
    <source>
        <dbReference type="EMBL" id="CAF9934890.1"/>
    </source>
</evidence>
<evidence type="ECO:0000313" key="4">
    <source>
        <dbReference type="Proteomes" id="UP000664521"/>
    </source>
</evidence>
<feature type="transmembrane region" description="Helical" evidence="2">
    <location>
        <begin position="17"/>
        <end position="39"/>
    </location>
</feature>
<organism evidence="3 4">
    <name type="scientific">Heterodermia speciosa</name>
    <dbReference type="NCBI Taxonomy" id="116794"/>
    <lineage>
        <taxon>Eukaryota</taxon>
        <taxon>Fungi</taxon>
        <taxon>Dikarya</taxon>
        <taxon>Ascomycota</taxon>
        <taxon>Pezizomycotina</taxon>
        <taxon>Lecanoromycetes</taxon>
        <taxon>OSLEUM clade</taxon>
        <taxon>Lecanoromycetidae</taxon>
        <taxon>Caliciales</taxon>
        <taxon>Physciaceae</taxon>
        <taxon>Heterodermia</taxon>
    </lineage>
</organism>
<evidence type="ECO:0000256" key="1">
    <source>
        <dbReference type="SAM" id="MobiDB-lite"/>
    </source>
</evidence>
<sequence>MSWFSILPAHLTVIETWIIRFFLLLGICTIGPWALLIIYDLVLYIVRSIAYEVPYFGGRARGRRRPRAPSLAERPNGLPRSFSINVNASAGFLHDDKDGLRERIRYESPESDDEVFRKED</sequence>
<gene>
    <name evidence="3" type="ORF">HETSPECPRED_009396</name>
</gene>
<reference evidence="3" key="1">
    <citation type="submission" date="2021-03" db="EMBL/GenBank/DDBJ databases">
        <authorList>
            <person name="Tagirdzhanova G."/>
        </authorList>
    </citation>
    <scope>NUCLEOTIDE SEQUENCE</scope>
</reference>
<protein>
    <submittedName>
        <fullName evidence="3">Uncharacterized protein</fullName>
    </submittedName>
</protein>
<comment type="caution">
    <text evidence="3">The sequence shown here is derived from an EMBL/GenBank/DDBJ whole genome shotgun (WGS) entry which is preliminary data.</text>
</comment>
<dbReference type="OrthoDB" id="5309803at2759"/>
<keyword evidence="2" id="KW-0472">Membrane</keyword>
<feature type="region of interest" description="Disordered" evidence="1">
    <location>
        <begin position="59"/>
        <end position="78"/>
    </location>
</feature>
<dbReference type="Proteomes" id="UP000664521">
    <property type="component" value="Unassembled WGS sequence"/>
</dbReference>
<name>A0A8H3G333_9LECA</name>
<dbReference type="EMBL" id="CAJPDS010000078">
    <property type="protein sequence ID" value="CAF9934890.1"/>
    <property type="molecule type" value="Genomic_DNA"/>
</dbReference>
<proteinExistence type="predicted"/>
<dbReference type="AlphaFoldDB" id="A0A8H3G333"/>
<accession>A0A8H3G333</accession>
<evidence type="ECO:0000256" key="2">
    <source>
        <dbReference type="SAM" id="Phobius"/>
    </source>
</evidence>
<keyword evidence="2" id="KW-0812">Transmembrane</keyword>
<keyword evidence="4" id="KW-1185">Reference proteome</keyword>